<organism evidence="1 2">
    <name type="scientific">Scomber scombrus</name>
    <name type="common">Atlantic mackerel</name>
    <name type="synonym">Scomber vernalis</name>
    <dbReference type="NCBI Taxonomy" id="13677"/>
    <lineage>
        <taxon>Eukaryota</taxon>
        <taxon>Metazoa</taxon>
        <taxon>Chordata</taxon>
        <taxon>Craniata</taxon>
        <taxon>Vertebrata</taxon>
        <taxon>Euteleostomi</taxon>
        <taxon>Actinopterygii</taxon>
        <taxon>Neopterygii</taxon>
        <taxon>Teleostei</taxon>
        <taxon>Neoteleostei</taxon>
        <taxon>Acanthomorphata</taxon>
        <taxon>Pelagiaria</taxon>
        <taxon>Scombriformes</taxon>
        <taxon>Scombridae</taxon>
        <taxon>Scomber</taxon>
    </lineage>
</organism>
<dbReference type="Proteomes" id="UP001314229">
    <property type="component" value="Unassembled WGS sequence"/>
</dbReference>
<accession>A0AAV1PX77</accession>
<comment type="caution">
    <text evidence="1">The sequence shown here is derived from an EMBL/GenBank/DDBJ whole genome shotgun (WGS) entry which is preliminary data.</text>
</comment>
<reference evidence="1 2" key="1">
    <citation type="submission" date="2024-01" db="EMBL/GenBank/DDBJ databases">
        <authorList>
            <person name="Alioto T."/>
            <person name="Alioto T."/>
            <person name="Gomez Garrido J."/>
        </authorList>
    </citation>
    <scope>NUCLEOTIDE SEQUENCE [LARGE SCALE GENOMIC DNA]</scope>
</reference>
<evidence type="ECO:0000313" key="1">
    <source>
        <dbReference type="EMBL" id="CAK6975948.1"/>
    </source>
</evidence>
<keyword evidence="2" id="KW-1185">Reference proteome</keyword>
<proteinExistence type="predicted"/>
<dbReference type="EMBL" id="CAWUFR010000326">
    <property type="protein sequence ID" value="CAK6975948.1"/>
    <property type="molecule type" value="Genomic_DNA"/>
</dbReference>
<evidence type="ECO:0000313" key="2">
    <source>
        <dbReference type="Proteomes" id="UP001314229"/>
    </source>
</evidence>
<protein>
    <submittedName>
        <fullName evidence="1">Uncharacterized protein LOC119127540</fullName>
    </submittedName>
</protein>
<dbReference type="AlphaFoldDB" id="A0AAV1PX77"/>
<dbReference type="Gene3D" id="3.30.70.1820">
    <property type="entry name" value="L1 transposable element, RRM domain"/>
    <property type="match status" value="1"/>
</dbReference>
<gene>
    <name evidence="1" type="ORF">FSCOSCO3_A014484</name>
</gene>
<name>A0AAV1PX77_SCOSC</name>
<sequence>MRDNIIIHGLPETNKEIYQSTEQLVKSFMKENLKMDEHEVEAIHFSRAHRIGHADASRQKSRPNVAKVLDTKMKMSIMRRGKELRDTNFSISDQYPPEILRRRRLLHPTMTEARKNDKKARLVID</sequence>